<sequence length="180" mass="20975">MRNTPINMAESIFELFTDPKLSGLAKWRIDPGKEHGLKVHQRWALAQVEWTVKPKQGPAVRMTRDFQVDCADYDHLMISLVAPEGALLRMKADTDKGMLTYESEPFGMLKRECYVPLEGASLVRSITLELWPQREGQGVGWFNWIGLQHSGLVERYDRQWKRFDDQWEDYLQPESFEPAF</sequence>
<protein>
    <recommendedName>
        <fullName evidence="3">SRPBCC family protein</fullName>
    </recommendedName>
</protein>
<organism evidence="1 2">
    <name type="scientific">Paenibacillus sepulcri</name>
    <dbReference type="NCBI Taxonomy" id="359917"/>
    <lineage>
        <taxon>Bacteria</taxon>
        <taxon>Bacillati</taxon>
        <taxon>Bacillota</taxon>
        <taxon>Bacilli</taxon>
        <taxon>Bacillales</taxon>
        <taxon>Paenibacillaceae</taxon>
        <taxon>Paenibacillus</taxon>
    </lineage>
</organism>
<feature type="non-terminal residue" evidence="1">
    <location>
        <position position="180"/>
    </location>
</feature>
<keyword evidence="2" id="KW-1185">Reference proteome</keyword>
<proteinExistence type="predicted"/>
<comment type="caution">
    <text evidence="1">The sequence shown here is derived from an EMBL/GenBank/DDBJ whole genome shotgun (WGS) entry which is preliminary data.</text>
</comment>
<dbReference type="EMBL" id="JAHZIK010001905">
    <property type="protein sequence ID" value="MBW7459913.1"/>
    <property type="molecule type" value="Genomic_DNA"/>
</dbReference>
<reference evidence="1 2" key="1">
    <citation type="submission" date="2021-07" db="EMBL/GenBank/DDBJ databases">
        <title>Paenibacillus radiodurans sp. nov., isolated from the southeastern edge of Tengger Desert.</title>
        <authorList>
            <person name="Zhang G."/>
        </authorList>
    </citation>
    <scope>NUCLEOTIDE SEQUENCE [LARGE SCALE GENOMIC DNA]</scope>
    <source>
        <strain evidence="1 2">CCM 7311</strain>
    </source>
</reference>
<name>A0ABS7CG60_9BACL</name>
<evidence type="ECO:0000313" key="2">
    <source>
        <dbReference type="Proteomes" id="UP001519887"/>
    </source>
</evidence>
<dbReference type="Proteomes" id="UP001519887">
    <property type="component" value="Unassembled WGS sequence"/>
</dbReference>
<gene>
    <name evidence="1" type="ORF">K0U00_38220</name>
</gene>
<evidence type="ECO:0008006" key="3">
    <source>
        <dbReference type="Google" id="ProtNLM"/>
    </source>
</evidence>
<evidence type="ECO:0000313" key="1">
    <source>
        <dbReference type="EMBL" id="MBW7459913.1"/>
    </source>
</evidence>
<accession>A0ABS7CG60</accession>